<dbReference type="EMBL" id="LAZR01040917">
    <property type="protein sequence ID" value="KKL13293.1"/>
    <property type="molecule type" value="Genomic_DNA"/>
</dbReference>
<dbReference type="GO" id="GO:0003677">
    <property type="term" value="F:DNA binding"/>
    <property type="evidence" value="ECO:0007669"/>
    <property type="project" value="UniProtKB-KW"/>
</dbReference>
<gene>
    <name evidence="5" type="ORF">LCGC14_2527230</name>
</gene>
<accession>A0A0F9DMY8</accession>
<protein>
    <recommendedName>
        <fullName evidence="4">AP2/ERF domain-containing protein</fullName>
    </recommendedName>
</protein>
<evidence type="ECO:0000256" key="1">
    <source>
        <dbReference type="ARBA" id="ARBA00023015"/>
    </source>
</evidence>
<feature type="domain" description="AP2/ERF" evidence="4">
    <location>
        <begin position="34"/>
        <end position="91"/>
    </location>
</feature>
<evidence type="ECO:0000313" key="5">
    <source>
        <dbReference type="EMBL" id="KKL13293.1"/>
    </source>
</evidence>
<keyword evidence="3" id="KW-0804">Transcription</keyword>
<keyword evidence="2" id="KW-0238">DNA-binding</keyword>
<dbReference type="InterPro" id="IPR001471">
    <property type="entry name" value="AP2/ERF_dom"/>
</dbReference>
<dbReference type="SMART" id="SM00380">
    <property type="entry name" value="AP2"/>
    <property type="match status" value="1"/>
</dbReference>
<dbReference type="GO" id="GO:0003700">
    <property type="term" value="F:DNA-binding transcription factor activity"/>
    <property type="evidence" value="ECO:0007669"/>
    <property type="project" value="InterPro"/>
</dbReference>
<feature type="non-terminal residue" evidence="5">
    <location>
        <position position="1"/>
    </location>
</feature>
<dbReference type="InterPro" id="IPR036955">
    <property type="entry name" value="AP2/ERF_dom_sf"/>
</dbReference>
<dbReference type="InterPro" id="IPR016177">
    <property type="entry name" value="DNA-bd_dom_sf"/>
</dbReference>
<comment type="caution">
    <text evidence="5">The sequence shown here is derived from an EMBL/GenBank/DDBJ whole genome shotgun (WGS) entry which is preliminary data.</text>
</comment>
<dbReference type="PROSITE" id="PS51032">
    <property type="entry name" value="AP2_ERF"/>
    <property type="match status" value="1"/>
</dbReference>
<sequence>INGNKLDNRVENLRVVTNGMNVHNRPKKKGCASKYIGVKKSPKGRFPWDVEIRCQGKMQYLGNFYTEEQAAEVYNKKVIELYGSNCRLNIIDVMK</sequence>
<evidence type="ECO:0000256" key="2">
    <source>
        <dbReference type="ARBA" id="ARBA00023125"/>
    </source>
</evidence>
<dbReference type="SUPFAM" id="SSF54171">
    <property type="entry name" value="DNA-binding domain"/>
    <property type="match status" value="1"/>
</dbReference>
<evidence type="ECO:0000256" key="3">
    <source>
        <dbReference type="ARBA" id="ARBA00023163"/>
    </source>
</evidence>
<name>A0A0F9DMY8_9ZZZZ</name>
<evidence type="ECO:0000259" key="4">
    <source>
        <dbReference type="PROSITE" id="PS51032"/>
    </source>
</evidence>
<dbReference type="AlphaFoldDB" id="A0A0F9DMY8"/>
<keyword evidence="1" id="KW-0805">Transcription regulation</keyword>
<dbReference type="Gene3D" id="3.30.730.10">
    <property type="entry name" value="AP2/ERF domain"/>
    <property type="match status" value="1"/>
</dbReference>
<reference evidence="5" key="1">
    <citation type="journal article" date="2015" name="Nature">
        <title>Complex archaea that bridge the gap between prokaryotes and eukaryotes.</title>
        <authorList>
            <person name="Spang A."/>
            <person name="Saw J.H."/>
            <person name="Jorgensen S.L."/>
            <person name="Zaremba-Niedzwiedzka K."/>
            <person name="Martijn J."/>
            <person name="Lind A.E."/>
            <person name="van Eijk R."/>
            <person name="Schleper C."/>
            <person name="Guy L."/>
            <person name="Ettema T.J."/>
        </authorList>
    </citation>
    <scope>NUCLEOTIDE SEQUENCE</scope>
</reference>
<proteinExistence type="predicted"/>
<organism evidence="5">
    <name type="scientific">marine sediment metagenome</name>
    <dbReference type="NCBI Taxonomy" id="412755"/>
    <lineage>
        <taxon>unclassified sequences</taxon>
        <taxon>metagenomes</taxon>
        <taxon>ecological metagenomes</taxon>
    </lineage>
</organism>